<reference evidence="1" key="1">
    <citation type="submission" date="2022-08" db="UniProtKB">
        <authorList>
            <consortium name="EnsemblMetazoa"/>
        </authorList>
    </citation>
    <scope>IDENTIFICATION</scope>
    <source>
        <strain evidence="1">EBRO</strain>
    </source>
</reference>
<evidence type="ECO:0000313" key="1">
    <source>
        <dbReference type="EnsemblMetazoa" id="AATE020727-PA.1"/>
    </source>
</evidence>
<name>A0A182JM99_ANOAO</name>
<dbReference type="EnsemblMetazoa" id="AATE020727-RA">
    <property type="protein sequence ID" value="AATE020727-PA.1"/>
    <property type="gene ID" value="AATE020727"/>
</dbReference>
<proteinExistence type="predicted"/>
<protein>
    <submittedName>
        <fullName evidence="1">Uncharacterized protein</fullName>
    </submittedName>
</protein>
<dbReference type="AlphaFoldDB" id="A0A182JM99"/>
<sequence>MPNIRVALHAGDVCKLARLGSWAFSFITPKSEKRRCGDPARLRPNGLTRAYISEVHPSDKRCSPACAFLRLPFLGSACVSPAGFSAELDFGRWAVVSGGSANVTAVVGGSGEPGDGDGGSTVTTSTSWSPWSLNLTECLDLNK</sequence>
<organism evidence="1">
    <name type="scientific">Anopheles atroparvus</name>
    <name type="common">European mosquito</name>
    <dbReference type="NCBI Taxonomy" id="41427"/>
    <lineage>
        <taxon>Eukaryota</taxon>
        <taxon>Metazoa</taxon>
        <taxon>Ecdysozoa</taxon>
        <taxon>Arthropoda</taxon>
        <taxon>Hexapoda</taxon>
        <taxon>Insecta</taxon>
        <taxon>Pterygota</taxon>
        <taxon>Neoptera</taxon>
        <taxon>Endopterygota</taxon>
        <taxon>Diptera</taxon>
        <taxon>Nematocera</taxon>
        <taxon>Culicoidea</taxon>
        <taxon>Culicidae</taxon>
        <taxon>Anophelinae</taxon>
        <taxon>Anopheles</taxon>
    </lineage>
</organism>
<dbReference type="VEuPathDB" id="VectorBase:AATE020727"/>
<accession>A0A182JM99</accession>